<gene>
    <name evidence="1" type="ORF">NBC122_02769</name>
</gene>
<organism evidence="1 2">
    <name type="scientific">Chryseobacterium salivictor</name>
    <dbReference type="NCBI Taxonomy" id="2547600"/>
    <lineage>
        <taxon>Bacteria</taxon>
        <taxon>Pseudomonadati</taxon>
        <taxon>Bacteroidota</taxon>
        <taxon>Flavobacteriia</taxon>
        <taxon>Flavobacteriales</taxon>
        <taxon>Weeksellaceae</taxon>
        <taxon>Chryseobacterium group</taxon>
        <taxon>Chryseobacterium</taxon>
    </lineage>
</organism>
<dbReference type="KEGG" id="csal:NBC122_02769"/>
<reference evidence="1 2" key="1">
    <citation type="submission" date="2019-03" db="EMBL/GenBank/DDBJ databases">
        <authorList>
            <person name="Kim H."/>
            <person name="Yu S.-M."/>
        </authorList>
    </citation>
    <scope>NUCLEOTIDE SEQUENCE [LARGE SCALE GENOMIC DNA]</scope>
    <source>
        <strain evidence="1 2">NBC122</strain>
    </source>
</reference>
<keyword evidence="2" id="KW-1185">Reference proteome</keyword>
<dbReference type="Proteomes" id="UP000294419">
    <property type="component" value="Chromosome"/>
</dbReference>
<dbReference type="InterPro" id="IPR026437">
    <property type="entry name" value="CxxCx5CxxC_targ"/>
</dbReference>
<proteinExistence type="predicted"/>
<protein>
    <submittedName>
        <fullName evidence="1">Uncharacterized protein</fullName>
    </submittedName>
</protein>
<dbReference type="AlphaFoldDB" id="A0A4P6ZIA0"/>
<dbReference type="RefSeq" id="WP_133440897.1">
    <property type="nucleotide sequence ID" value="NZ_CP037954.1"/>
</dbReference>
<sequence length="74" mass="8199">MKKLAGMKKGFSSLENKKLRDLRTIRGGEDSVRTAPSNAVGEGCADEDVYTDAGGTRDNWQYKARLTACDHPFY</sequence>
<evidence type="ECO:0000313" key="1">
    <source>
        <dbReference type="EMBL" id="QBO59570.1"/>
    </source>
</evidence>
<accession>A0A4P6ZIA0</accession>
<dbReference type="EMBL" id="CP037954">
    <property type="protein sequence ID" value="QBO59570.1"/>
    <property type="molecule type" value="Genomic_DNA"/>
</dbReference>
<name>A0A4P6ZIA0_9FLAO</name>
<evidence type="ECO:0000313" key="2">
    <source>
        <dbReference type="Proteomes" id="UP000294419"/>
    </source>
</evidence>
<dbReference type="NCBIfam" id="TIGR04139">
    <property type="entry name" value="CxxCx5CxxC_targ"/>
    <property type="match status" value="1"/>
</dbReference>
<dbReference type="OrthoDB" id="769301at2"/>